<comment type="caution">
    <text evidence="1">The sequence shown here is derived from an EMBL/GenBank/DDBJ whole genome shotgun (WGS) entry which is preliminary data.</text>
</comment>
<dbReference type="Proteomes" id="UP000031364">
    <property type="component" value="Unassembled WGS sequence"/>
</dbReference>
<evidence type="ECO:0000313" key="1">
    <source>
        <dbReference type="EMBL" id="KIA61777.1"/>
    </source>
</evidence>
<dbReference type="EMBL" id="JNFP01000040">
    <property type="protein sequence ID" value="KIA61777.1"/>
    <property type="molecule type" value="Genomic_DNA"/>
</dbReference>
<sequence length="256" mass="27194">MLDGGQVESFVAEGFVKVAGAFSGEVAAAGREILWGASGCDPGDRSSWTQPVVRVGDRGDAPFAAAVNAPALTAAFDQLVGVGRWLPRNSIGTFPIRFPVGGAPGDDGWHIDVSFPGDDPADYLTWRVNLWSQGRALLMLFLFSDVGEQDAPTRIRVGSHLRIPPLLAPFGAAGADLARFDYAQATADLPVATATGRAGDVYLCHPFLVHAAQRHRGHTPRFLAQPPLLSRGPCVLDRPDGDYSPVERAIRAGLDT</sequence>
<dbReference type="Pfam" id="PF05721">
    <property type="entry name" value="PhyH"/>
    <property type="match status" value="1"/>
</dbReference>
<keyword evidence="1" id="KW-0560">Oxidoreductase</keyword>
<reference evidence="1 2" key="1">
    <citation type="journal article" date="2014" name="Int. J. Syst. Evol. Microbiol.">
        <title>Nocardia vulneris sp. nov., isolated from wounds of human patients in North America.</title>
        <authorList>
            <person name="Lasker B.A."/>
            <person name="Bell M."/>
            <person name="Klenk H.P."/>
            <person name="Sproer C."/>
            <person name="Schumann C."/>
            <person name="Schumann P."/>
            <person name="Brown J.M."/>
        </authorList>
    </citation>
    <scope>NUCLEOTIDE SEQUENCE [LARGE SCALE GENOMIC DNA]</scope>
    <source>
        <strain evidence="1 2">W9851</strain>
    </source>
</reference>
<dbReference type="Gene3D" id="2.60.120.620">
    <property type="entry name" value="q2cbj1_9rhob like domain"/>
    <property type="match status" value="1"/>
</dbReference>
<gene>
    <name evidence="1" type="ORF">FG87_29045</name>
</gene>
<accession>A0ABR4Z8U3</accession>
<evidence type="ECO:0000313" key="2">
    <source>
        <dbReference type="Proteomes" id="UP000031364"/>
    </source>
</evidence>
<name>A0ABR4Z8U3_9NOCA</name>
<protein>
    <submittedName>
        <fullName evidence="1">Phytanoyl-CoA dioxygenase</fullName>
    </submittedName>
</protein>
<proteinExistence type="predicted"/>
<dbReference type="GO" id="GO:0051213">
    <property type="term" value="F:dioxygenase activity"/>
    <property type="evidence" value="ECO:0007669"/>
    <property type="project" value="UniProtKB-KW"/>
</dbReference>
<dbReference type="SUPFAM" id="SSF51197">
    <property type="entry name" value="Clavaminate synthase-like"/>
    <property type="match status" value="1"/>
</dbReference>
<keyword evidence="2" id="KW-1185">Reference proteome</keyword>
<keyword evidence="1" id="KW-0223">Dioxygenase</keyword>
<organism evidence="1 2">
    <name type="scientific">Nocardia vulneris</name>
    <dbReference type="NCBI Taxonomy" id="1141657"/>
    <lineage>
        <taxon>Bacteria</taxon>
        <taxon>Bacillati</taxon>
        <taxon>Actinomycetota</taxon>
        <taxon>Actinomycetes</taxon>
        <taxon>Mycobacteriales</taxon>
        <taxon>Nocardiaceae</taxon>
        <taxon>Nocardia</taxon>
    </lineage>
</organism>
<dbReference type="InterPro" id="IPR008775">
    <property type="entry name" value="Phytyl_CoA_dOase-like"/>
</dbReference>